<dbReference type="EMBL" id="GIFC01004917">
    <property type="protein sequence ID" value="MXU87000.1"/>
    <property type="molecule type" value="Transcribed_RNA"/>
</dbReference>
<organism evidence="2">
    <name type="scientific">Ixodes ricinus</name>
    <name type="common">Common tick</name>
    <name type="synonym">Acarus ricinus</name>
    <dbReference type="NCBI Taxonomy" id="34613"/>
    <lineage>
        <taxon>Eukaryota</taxon>
        <taxon>Metazoa</taxon>
        <taxon>Ecdysozoa</taxon>
        <taxon>Arthropoda</taxon>
        <taxon>Chelicerata</taxon>
        <taxon>Arachnida</taxon>
        <taxon>Acari</taxon>
        <taxon>Parasitiformes</taxon>
        <taxon>Ixodida</taxon>
        <taxon>Ixodoidea</taxon>
        <taxon>Ixodidae</taxon>
        <taxon>Ixodinae</taxon>
        <taxon>Ixodes</taxon>
    </lineage>
</organism>
<keyword evidence="1" id="KW-0732">Signal</keyword>
<feature type="chain" id="PRO_5025590107" evidence="1">
    <location>
        <begin position="23"/>
        <end position="94"/>
    </location>
</feature>
<protein>
    <submittedName>
        <fullName evidence="2">Putative secreted protein</fullName>
    </submittedName>
</protein>
<sequence>MMEHSCIFLLQIILLSIASNDGAYVLDGPRDATEPIILEPTTGKTAALGTCPGGFRVGSIRSLPALVVSCNASTKAAIPCRSFGARYHNCDGAL</sequence>
<feature type="signal peptide" evidence="1">
    <location>
        <begin position="1"/>
        <end position="22"/>
    </location>
</feature>
<name>A0A6B0UD22_IXORI</name>
<evidence type="ECO:0000313" key="2">
    <source>
        <dbReference type="EMBL" id="MXU87000.1"/>
    </source>
</evidence>
<reference evidence="2" key="1">
    <citation type="submission" date="2019-12" db="EMBL/GenBank/DDBJ databases">
        <title>An insight into the sialome of adult female Ixodes ricinus ticks feeding for 6 days.</title>
        <authorList>
            <person name="Perner J."/>
            <person name="Ribeiro J.M.C."/>
        </authorList>
    </citation>
    <scope>NUCLEOTIDE SEQUENCE</scope>
    <source>
        <strain evidence="2">Semi-engorged</strain>
        <tissue evidence="2">Salivary glands</tissue>
    </source>
</reference>
<evidence type="ECO:0000256" key="1">
    <source>
        <dbReference type="SAM" id="SignalP"/>
    </source>
</evidence>
<proteinExistence type="predicted"/>
<dbReference type="AlphaFoldDB" id="A0A6B0UD22"/>
<accession>A0A6B0UD22</accession>